<organism evidence="1 2">
    <name type="scientific">Chryseobacterium soli</name>
    <dbReference type="NCBI Taxonomy" id="445961"/>
    <lineage>
        <taxon>Bacteria</taxon>
        <taxon>Pseudomonadati</taxon>
        <taxon>Bacteroidota</taxon>
        <taxon>Flavobacteriia</taxon>
        <taxon>Flavobacteriales</taxon>
        <taxon>Weeksellaceae</taxon>
        <taxon>Chryseobacterium group</taxon>
        <taxon>Chryseobacterium</taxon>
    </lineage>
</organism>
<dbReference type="Proteomes" id="UP000028705">
    <property type="component" value="Unassembled WGS sequence"/>
</dbReference>
<dbReference type="OrthoDB" id="1264643at2"/>
<name>A0A086A2U3_9FLAO</name>
<gene>
    <name evidence="1" type="ORF">IW15_17730</name>
</gene>
<dbReference type="EMBL" id="JPRH01000008">
    <property type="protein sequence ID" value="KFF11007.1"/>
    <property type="molecule type" value="Genomic_DNA"/>
</dbReference>
<sequence>MNISYYDFKNLPNQAQCDLVMNQGNRMNETIVHNLKYVLYTVSCFSVEIIYNIPDKKISGINVYQNKAVYAN</sequence>
<reference evidence="1 2" key="1">
    <citation type="submission" date="2014-07" db="EMBL/GenBank/DDBJ databases">
        <title>Genome of Chryseobacterium soli DSM 19298.</title>
        <authorList>
            <person name="Stropko S.J."/>
            <person name="Pipes S.E."/>
            <person name="Newman J."/>
        </authorList>
    </citation>
    <scope>NUCLEOTIDE SEQUENCE [LARGE SCALE GENOMIC DNA]</scope>
    <source>
        <strain evidence="1 2">DSM 19298</strain>
    </source>
</reference>
<dbReference type="RefSeq" id="WP_034713834.1">
    <property type="nucleotide sequence ID" value="NZ_JPRH01000008.1"/>
</dbReference>
<proteinExistence type="predicted"/>
<accession>A0A086A2U3</accession>
<evidence type="ECO:0000313" key="1">
    <source>
        <dbReference type="EMBL" id="KFF11007.1"/>
    </source>
</evidence>
<dbReference type="eggNOG" id="ENOG502ZKCK">
    <property type="taxonomic scope" value="Bacteria"/>
</dbReference>
<dbReference type="AlphaFoldDB" id="A0A086A2U3"/>
<protein>
    <submittedName>
        <fullName evidence="1">Uncharacterized protein</fullName>
    </submittedName>
</protein>
<evidence type="ECO:0000313" key="2">
    <source>
        <dbReference type="Proteomes" id="UP000028705"/>
    </source>
</evidence>
<comment type="caution">
    <text evidence="1">The sequence shown here is derived from an EMBL/GenBank/DDBJ whole genome shotgun (WGS) entry which is preliminary data.</text>
</comment>
<keyword evidence="2" id="KW-1185">Reference proteome</keyword>